<name>A0A1I6IA11_9EURY</name>
<dbReference type="EMBL" id="FOYS01000005">
    <property type="protein sequence ID" value="SFR63592.1"/>
    <property type="molecule type" value="Genomic_DNA"/>
</dbReference>
<sequence length="95" mass="10874">MSHSTEGGYSEESWMRIVDKLLDEEVDRTEEIQLTAEDLSVDVPLSWGEDAQRATWKFNGNVTVHVEGMRGPLADWLKLWVRDEKRGPEPADSED</sequence>
<accession>A0A1I6IA11</accession>
<dbReference type="Proteomes" id="UP000243250">
    <property type="component" value="Unassembled WGS sequence"/>
</dbReference>
<protein>
    <submittedName>
        <fullName evidence="1">Uncharacterized protein</fullName>
    </submittedName>
</protein>
<evidence type="ECO:0000313" key="2">
    <source>
        <dbReference type="Proteomes" id="UP000243250"/>
    </source>
</evidence>
<organism evidence="1 2">
    <name type="scientific">Halogeometricum limi</name>
    <dbReference type="NCBI Taxonomy" id="555875"/>
    <lineage>
        <taxon>Archaea</taxon>
        <taxon>Methanobacteriati</taxon>
        <taxon>Methanobacteriota</taxon>
        <taxon>Stenosarchaea group</taxon>
        <taxon>Halobacteria</taxon>
        <taxon>Halobacteriales</taxon>
        <taxon>Haloferacaceae</taxon>
        <taxon>Halogeometricum</taxon>
    </lineage>
</organism>
<dbReference type="OrthoDB" id="333770at2157"/>
<evidence type="ECO:0000313" key="1">
    <source>
        <dbReference type="EMBL" id="SFR63592.1"/>
    </source>
</evidence>
<dbReference type="STRING" id="555875.SAMN04488124_2925"/>
<proteinExistence type="predicted"/>
<dbReference type="AlphaFoldDB" id="A0A1I6IA11"/>
<gene>
    <name evidence="1" type="ORF">SAMN04488124_2925</name>
</gene>
<keyword evidence="2" id="KW-1185">Reference proteome</keyword>
<reference evidence="2" key="1">
    <citation type="submission" date="2016-10" db="EMBL/GenBank/DDBJ databases">
        <authorList>
            <person name="Varghese N."/>
            <person name="Submissions S."/>
        </authorList>
    </citation>
    <scope>NUCLEOTIDE SEQUENCE [LARGE SCALE GENOMIC DNA]</scope>
    <source>
        <strain evidence="2">CGMCC 1.8711</strain>
    </source>
</reference>
<dbReference type="RefSeq" id="WP_089882289.1">
    <property type="nucleotide sequence ID" value="NZ_FOYS01000005.1"/>
</dbReference>